<evidence type="ECO:0000313" key="1">
    <source>
        <dbReference type="EMBL" id="KAL2532812.1"/>
    </source>
</evidence>
<comment type="caution">
    <text evidence="1">The sequence shown here is derived from an EMBL/GenBank/DDBJ whole genome shotgun (WGS) entry which is preliminary data.</text>
</comment>
<protein>
    <submittedName>
        <fullName evidence="1">Uncharacterized protein</fullName>
    </submittedName>
</protein>
<keyword evidence="2" id="KW-1185">Reference proteome</keyword>
<organism evidence="1 2">
    <name type="scientific">Abeliophyllum distichum</name>
    <dbReference type="NCBI Taxonomy" id="126358"/>
    <lineage>
        <taxon>Eukaryota</taxon>
        <taxon>Viridiplantae</taxon>
        <taxon>Streptophyta</taxon>
        <taxon>Embryophyta</taxon>
        <taxon>Tracheophyta</taxon>
        <taxon>Spermatophyta</taxon>
        <taxon>Magnoliopsida</taxon>
        <taxon>eudicotyledons</taxon>
        <taxon>Gunneridae</taxon>
        <taxon>Pentapetalae</taxon>
        <taxon>asterids</taxon>
        <taxon>lamiids</taxon>
        <taxon>Lamiales</taxon>
        <taxon>Oleaceae</taxon>
        <taxon>Forsythieae</taxon>
        <taxon>Abeliophyllum</taxon>
    </lineage>
</organism>
<name>A0ABD1V653_9LAMI</name>
<dbReference type="AlphaFoldDB" id="A0ABD1V653"/>
<gene>
    <name evidence="1" type="ORF">Adt_06163</name>
</gene>
<evidence type="ECO:0000313" key="2">
    <source>
        <dbReference type="Proteomes" id="UP001604336"/>
    </source>
</evidence>
<proteinExistence type="predicted"/>
<sequence>MMDKIAEIACILEYEEGTSNRGQVTQDNSGEEDDGMIGIEDEIDLEAERRVRRVSYNNLLGKLYQECKLVVGLLDEPYGRSFDYYVLYRTPTRKKMVPRAEKYGSPLEIVPLSMG</sequence>
<accession>A0ABD1V653</accession>
<dbReference type="Proteomes" id="UP001604336">
    <property type="component" value="Unassembled WGS sequence"/>
</dbReference>
<reference evidence="2" key="1">
    <citation type="submission" date="2024-07" db="EMBL/GenBank/DDBJ databases">
        <title>Two chromosome-level genome assemblies of Korean endemic species Abeliophyllum distichum and Forsythia ovata (Oleaceae).</title>
        <authorList>
            <person name="Jang H."/>
        </authorList>
    </citation>
    <scope>NUCLEOTIDE SEQUENCE [LARGE SCALE GENOMIC DNA]</scope>
</reference>
<dbReference type="EMBL" id="JBFOLK010000002">
    <property type="protein sequence ID" value="KAL2532812.1"/>
    <property type="molecule type" value="Genomic_DNA"/>
</dbReference>